<dbReference type="SUPFAM" id="SSF63380">
    <property type="entry name" value="Riboflavin synthase domain-like"/>
    <property type="match status" value="1"/>
</dbReference>
<dbReference type="Gene3D" id="2.40.30.10">
    <property type="entry name" value="Translation factors"/>
    <property type="match status" value="1"/>
</dbReference>
<organism evidence="17 18">
    <name type="scientific">Aspergillus steynii IBT 23096</name>
    <dbReference type="NCBI Taxonomy" id="1392250"/>
    <lineage>
        <taxon>Eukaryota</taxon>
        <taxon>Fungi</taxon>
        <taxon>Dikarya</taxon>
        <taxon>Ascomycota</taxon>
        <taxon>Pezizomycotina</taxon>
        <taxon>Eurotiomycetes</taxon>
        <taxon>Eurotiomycetidae</taxon>
        <taxon>Eurotiales</taxon>
        <taxon>Aspergillaceae</taxon>
        <taxon>Aspergillus</taxon>
        <taxon>Aspergillus subgen. Circumdati</taxon>
    </lineage>
</organism>
<dbReference type="PROSITE" id="PS00191">
    <property type="entry name" value="CYTOCHROME_B5_1"/>
    <property type="match status" value="1"/>
</dbReference>
<dbReference type="FunFam" id="3.40.50.80:FF:000009">
    <property type="entry name" value="NADH-cytochrome b5 reductase"/>
    <property type="match status" value="1"/>
</dbReference>
<dbReference type="PANTHER" id="PTHR19370">
    <property type="entry name" value="NADH-CYTOCHROME B5 REDUCTASE"/>
    <property type="match status" value="1"/>
</dbReference>
<evidence type="ECO:0000256" key="10">
    <source>
        <dbReference type="ARBA" id="ARBA00023004"/>
    </source>
</evidence>
<accession>A0A2I2GBZ8</accession>
<feature type="binding site" evidence="13">
    <location>
        <position position="290"/>
    </location>
    <ligand>
        <name>FAD</name>
        <dbReference type="ChEBI" id="CHEBI:57692"/>
    </ligand>
</feature>
<sequence length="465" mass="51083">MSYTLEQVKNHCKPDDVWVVLHNKVYGITKYLEDHPGGGAILLEVAGTDATDAFEEIGHSDEAREQLEPFYVGDLPAEEQAETVEVYRPTYEHISQAAAVDVHKPSLWTKVLRVVTKLGLAGLIGTAAVTIYQQDLTPQVLQALRNNTSSRNSNGSFWTGAGIASITQLTITCSLGLWLSSKLDVQQEFTHYQPRRAAHSASLIPLRHTTTLASPPILHPQKWRPLTLTQKTELTPNVYRLVFALPNPTDTLPLPIGQHIAVQAQIDSNPISRSYTPISSSTSLGHLILLVKAYPHGKMTTHLASLPIGASLLFRGPKGAMQYSRDSARTINMIAGGTGITPMYQVLRAACTDPLDDTRINLLYANNTENDILLREELDALAREHPDQLNVKYVLSRADDSWNGYRGFVDEGMMRREFSAPGDARKVFLCGPPGMVDAAKKILAGLGWSVPRGSVAKGEDQVFVF</sequence>
<evidence type="ECO:0000256" key="13">
    <source>
        <dbReference type="PIRSR" id="PIRSR601834-1"/>
    </source>
</evidence>
<evidence type="ECO:0000256" key="4">
    <source>
        <dbReference type="ARBA" id="ARBA00022617"/>
    </source>
</evidence>
<keyword evidence="8 13" id="KW-0274">FAD</keyword>
<dbReference type="Pfam" id="PF00173">
    <property type="entry name" value="Cyt-b5"/>
    <property type="match status" value="1"/>
</dbReference>
<evidence type="ECO:0000256" key="14">
    <source>
        <dbReference type="RuleBase" id="RU362121"/>
    </source>
</evidence>
<dbReference type="Gene3D" id="3.10.120.10">
    <property type="entry name" value="Cytochrome b5-like heme/steroid binding domain"/>
    <property type="match status" value="1"/>
</dbReference>
<evidence type="ECO:0000256" key="12">
    <source>
        <dbReference type="ARBA" id="ARBA00023136"/>
    </source>
</evidence>
<evidence type="ECO:0000313" key="17">
    <source>
        <dbReference type="EMBL" id="PLB50367.1"/>
    </source>
</evidence>
<feature type="domain" description="Cytochrome b5 heme-binding" evidence="15">
    <location>
        <begin position="1"/>
        <end position="76"/>
    </location>
</feature>
<evidence type="ECO:0000259" key="16">
    <source>
        <dbReference type="PROSITE" id="PS51384"/>
    </source>
</evidence>
<dbReference type="EMBL" id="MSFO01000003">
    <property type="protein sequence ID" value="PLB50367.1"/>
    <property type="molecule type" value="Genomic_DNA"/>
</dbReference>
<dbReference type="GO" id="GO:0005741">
    <property type="term" value="C:mitochondrial outer membrane"/>
    <property type="evidence" value="ECO:0007669"/>
    <property type="project" value="UniProtKB-SubCell"/>
</dbReference>
<dbReference type="PROSITE" id="PS51384">
    <property type="entry name" value="FAD_FR"/>
    <property type="match status" value="1"/>
</dbReference>
<dbReference type="Gene3D" id="3.40.50.80">
    <property type="entry name" value="Nucleotide-binding domain of ferredoxin-NADP reductase (FNR) module"/>
    <property type="match status" value="1"/>
</dbReference>
<dbReference type="GO" id="GO:0005783">
    <property type="term" value="C:endoplasmic reticulum"/>
    <property type="evidence" value="ECO:0007669"/>
    <property type="project" value="TreeGrafter"/>
</dbReference>
<dbReference type="FunFam" id="3.10.120.10:FF:000002">
    <property type="entry name" value="Cytochrome b5 type B"/>
    <property type="match status" value="1"/>
</dbReference>
<keyword evidence="7 14" id="KW-0479">Metal-binding</keyword>
<evidence type="ECO:0000256" key="11">
    <source>
        <dbReference type="ARBA" id="ARBA00023027"/>
    </source>
</evidence>
<feature type="binding site" evidence="13">
    <location>
        <position position="298"/>
    </location>
    <ligand>
        <name>FAD</name>
        <dbReference type="ChEBI" id="CHEBI:57692"/>
    </ligand>
</feature>
<dbReference type="Proteomes" id="UP000234275">
    <property type="component" value="Unassembled WGS sequence"/>
</dbReference>
<dbReference type="PANTHER" id="PTHR19370:SF178">
    <property type="entry name" value="CYTOCHROME-B5 REDUCTASE"/>
    <property type="match status" value="1"/>
</dbReference>
<evidence type="ECO:0000313" key="18">
    <source>
        <dbReference type="Proteomes" id="UP000234275"/>
    </source>
</evidence>
<keyword evidence="9" id="KW-0560">Oxidoreductase</keyword>
<comment type="subcellular location">
    <subcellularLocation>
        <location evidence="2">Mitochondrion outer membrane</location>
        <topology evidence="2">Single-pass membrane protein</topology>
    </subcellularLocation>
</comment>
<dbReference type="GeneID" id="36559876"/>
<comment type="similarity">
    <text evidence="14">Belongs to the cytochrome b5 family.</text>
</comment>
<evidence type="ECO:0000256" key="8">
    <source>
        <dbReference type="ARBA" id="ARBA00022827"/>
    </source>
</evidence>
<dbReference type="AlphaFoldDB" id="A0A2I2GBZ8"/>
<dbReference type="SMART" id="SM01117">
    <property type="entry name" value="Cyt-b5"/>
    <property type="match status" value="1"/>
</dbReference>
<keyword evidence="4 14" id="KW-0349">Heme</keyword>
<dbReference type="RefSeq" id="XP_024705669.1">
    <property type="nucleotide sequence ID" value="XM_024852178.1"/>
</dbReference>
<feature type="domain" description="FAD-binding FR-type" evidence="16">
    <location>
        <begin position="221"/>
        <end position="324"/>
    </location>
</feature>
<feature type="binding site" evidence="13">
    <location>
        <position position="275"/>
    </location>
    <ligand>
        <name>FAD</name>
        <dbReference type="ChEBI" id="CHEBI:57692"/>
    </ligand>
</feature>
<dbReference type="InterPro" id="IPR008333">
    <property type="entry name" value="Cbr1-like_FAD-bd_dom"/>
</dbReference>
<evidence type="ECO:0000259" key="15">
    <source>
        <dbReference type="PROSITE" id="PS50255"/>
    </source>
</evidence>
<dbReference type="GO" id="GO:0020037">
    <property type="term" value="F:heme binding"/>
    <property type="evidence" value="ECO:0007669"/>
    <property type="project" value="UniProtKB-UniRule"/>
</dbReference>
<dbReference type="PRINTS" id="PR00371">
    <property type="entry name" value="FPNCR"/>
</dbReference>
<evidence type="ECO:0000256" key="7">
    <source>
        <dbReference type="ARBA" id="ARBA00022723"/>
    </source>
</evidence>
<dbReference type="Pfam" id="PF00970">
    <property type="entry name" value="FAD_binding_6"/>
    <property type="match status" value="1"/>
</dbReference>
<dbReference type="OrthoDB" id="260519at2759"/>
<evidence type="ECO:0000256" key="9">
    <source>
        <dbReference type="ARBA" id="ARBA00023002"/>
    </source>
</evidence>
<keyword evidence="11" id="KW-0520">NAD</keyword>
<reference evidence="17 18" key="1">
    <citation type="submission" date="2016-12" db="EMBL/GenBank/DDBJ databases">
        <title>The genomes of Aspergillus section Nigri reveals drivers in fungal speciation.</title>
        <authorList>
            <consortium name="DOE Joint Genome Institute"/>
            <person name="Vesth T.C."/>
            <person name="Nybo J."/>
            <person name="Theobald S."/>
            <person name="Brandl J."/>
            <person name="Frisvad J.C."/>
            <person name="Nielsen K.F."/>
            <person name="Lyhne E.K."/>
            <person name="Kogle M.E."/>
            <person name="Kuo A."/>
            <person name="Riley R."/>
            <person name="Clum A."/>
            <person name="Nolan M."/>
            <person name="Lipzen A."/>
            <person name="Salamov A."/>
            <person name="Henrissat B."/>
            <person name="Wiebenga A."/>
            <person name="De Vries R.P."/>
            <person name="Grigoriev I.V."/>
            <person name="Mortensen U.H."/>
            <person name="Andersen M.R."/>
            <person name="Baker S.E."/>
        </authorList>
    </citation>
    <scope>NUCLEOTIDE SEQUENCE [LARGE SCALE GENOMIC DNA]</scope>
    <source>
        <strain evidence="17 18">IBT 23096</strain>
    </source>
</reference>
<evidence type="ECO:0008006" key="19">
    <source>
        <dbReference type="Google" id="ProtNLM"/>
    </source>
</evidence>
<dbReference type="SUPFAM" id="SSF52343">
    <property type="entry name" value="Ferredoxin reductase-like, C-terminal NADP-linked domain"/>
    <property type="match status" value="1"/>
</dbReference>
<dbReference type="SUPFAM" id="SSF55856">
    <property type="entry name" value="Cytochrome b5-like heme/steroid binding domain"/>
    <property type="match status" value="1"/>
</dbReference>
<dbReference type="InterPro" id="IPR036400">
    <property type="entry name" value="Cyt_B5-like_heme/steroid_sf"/>
</dbReference>
<dbReference type="InterPro" id="IPR001199">
    <property type="entry name" value="Cyt_B5-like_heme/steroid-bd"/>
</dbReference>
<dbReference type="CDD" id="cd06183">
    <property type="entry name" value="cyt_b5_reduct_like"/>
    <property type="match status" value="1"/>
</dbReference>
<dbReference type="InterPro" id="IPR018506">
    <property type="entry name" value="Cyt_B5_heme-BS"/>
</dbReference>
<dbReference type="GO" id="GO:0016491">
    <property type="term" value="F:oxidoreductase activity"/>
    <property type="evidence" value="ECO:0007669"/>
    <property type="project" value="UniProtKB-KW"/>
</dbReference>
<keyword evidence="18" id="KW-1185">Reference proteome</keyword>
<gene>
    <name evidence="17" type="ORF">P170DRAFT_463590</name>
</gene>
<dbReference type="InterPro" id="IPR001709">
    <property type="entry name" value="Flavoprot_Pyr_Nucl_cyt_Rdtase"/>
</dbReference>
<evidence type="ECO:0000256" key="3">
    <source>
        <dbReference type="ARBA" id="ARBA00006105"/>
    </source>
</evidence>
<dbReference type="Pfam" id="PF00175">
    <property type="entry name" value="NAD_binding_1"/>
    <property type="match status" value="1"/>
</dbReference>
<evidence type="ECO:0000256" key="5">
    <source>
        <dbReference type="ARBA" id="ARBA00022630"/>
    </source>
</evidence>
<keyword evidence="6" id="KW-0812">Transmembrane</keyword>
<dbReference type="InterPro" id="IPR001834">
    <property type="entry name" value="CBR-like"/>
</dbReference>
<dbReference type="PRINTS" id="PR00363">
    <property type="entry name" value="CYTOCHROMEB5"/>
</dbReference>
<proteinExistence type="inferred from homology"/>
<evidence type="ECO:0000256" key="1">
    <source>
        <dbReference type="ARBA" id="ARBA00001974"/>
    </source>
</evidence>
<dbReference type="VEuPathDB" id="FungiDB:P170DRAFT_463590"/>
<dbReference type="PROSITE" id="PS50255">
    <property type="entry name" value="CYTOCHROME_B5_2"/>
    <property type="match status" value="1"/>
</dbReference>
<protein>
    <recommendedName>
        <fullName evidence="19">Cytochrome B5</fullName>
    </recommendedName>
</protein>
<keyword evidence="12" id="KW-0472">Membrane</keyword>
<feature type="binding site" evidence="13">
    <location>
        <position position="273"/>
    </location>
    <ligand>
        <name>FAD</name>
        <dbReference type="ChEBI" id="CHEBI:57692"/>
    </ligand>
</feature>
<keyword evidence="10 14" id="KW-0408">Iron</keyword>
<comment type="similarity">
    <text evidence="3">Belongs to the flavoprotein pyridine nucleotide cytochrome reductase family.</text>
</comment>
<dbReference type="STRING" id="1392250.A0A2I2GBZ8"/>
<keyword evidence="5 13" id="KW-0285">Flavoprotein</keyword>
<feature type="binding site" evidence="13">
    <location>
        <position position="292"/>
    </location>
    <ligand>
        <name>FAD</name>
        <dbReference type="ChEBI" id="CHEBI:57692"/>
    </ligand>
</feature>
<evidence type="ECO:0000256" key="6">
    <source>
        <dbReference type="ARBA" id="ARBA00022692"/>
    </source>
</evidence>
<name>A0A2I2GBZ8_9EURO</name>
<dbReference type="InterPro" id="IPR001433">
    <property type="entry name" value="OxRdtase_FAD/NAD-bd"/>
</dbReference>
<feature type="binding site" evidence="13">
    <location>
        <position position="341"/>
    </location>
    <ligand>
        <name>FAD</name>
        <dbReference type="ChEBI" id="CHEBI:57692"/>
    </ligand>
</feature>
<dbReference type="PRINTS" id="PR00406">
    <property type="entry name" value="CYTB5RDTASE"/>
</dbReference>
<dbReference type="InterPro" id="IPR017938">
    <property type="entry name" value="Riboflavin_synthase-like_b-brl"/>
</dbReference>
<dbReference type="GO" id="GO:0046872">
    <property type="term" value="F:metal ion binding"/>
    <property type="evidence" value="ECO:0007669"/>
    <property type="project" value="UniProtKB-UniRule"/>
</dbReference>
<dbReference type="InterPro" id="IPR039261">
    <property type="entry name" value="FNR_nucleotide-bd"/>
</dbReference>
<evidence type="ECO:0000256" key="2">
    <source>
        <dbReference type="ARBA" id="ARBA00004572"/>
    </source>
</evidence>
<comment type="cofactor">
    <cofactor evidence="1 13">
        <name>FAD</name>
        <dbReference type="ChEBI" id="CHEBI:57692"/>
    </cofactor>
</comment>
<comment type="caution">
    <text evidence="17">The sequence shown here is derived from an EMBL/GenBank/DDBJ whole genome shotgun (WGS) entry which is preliminary data.</text>
</comment>
<dbReference type="InterPro" id="IPR017927">
    <property type="entry name" value="FAD-bd_FR_type"/>
</dbReference>
<feature type="binding site" evidence="13">
    <location>
        <position position="299"/>
    </location>
    <ligand>
        <name>FAD</name>
        <dbReference type="ChEBI" id="CHEBI:57692"/>
    </ligand>
</feature>